<evidence type="ECO:0000313" key="4">
    <source>
        <dbReference type="Proteomes" id="UP000030671"/>
    </source>
</evidence>
<keyword evidence="2" id="KW-0472">Membrane</keyword>
<dbReference type="GeneID" id="20674630"/>
<evidence type="ECO:0000256" key="1">
    <source>
        <dbReference type="SAM" id="MobiDB-lite"/>
    </source>
</evidence>
<organism evidence="3 4">
    <name type="scientific">Heterobasidion irregulare (strain TC 32-1)</name>
    <dbReference type="NCBI Taxonomy" id="747525"/>
    <lineage>
        <taxon>Eukaryota</taxon>
        <taxon>Fungi</taxon>
        <taxon>Dikarya</taxon>
        <taxon>Basidiomycota</taxon>
        <taxon>Agaricomycotina</taxon>
        <taxon>Agaricomycetes</taxon>
        <taxon>Russulales</taxon>
        <taxon>Bondarzewiaceae</taxon>
        <taxon>Heterobasidion</taxon>
        <taxon>Heterobasidion annosum species complex</taxon>
    </lineage>
</organism>
<evidence type="ECO:0000313" key="3">
    <source>
        <dbReference type="EMBL" id="ETW86292.1"/>
    </source>
</evidence>
<dbReference type="InParanoid" id="W4KKF4"/>
<dbReference type="EMBL" id="KI925455">
    <property type="protein sequence ID" value="ETW86292.1"/>
    <property type="molecule type" value="Genomic_DNA"/>
</dbReference>
<dbReference type="KEGG" id="hir:HETIRDRAFT_432700"/>
<protein>
    <submittedName>
        <fullName evidence="3">Uncharacterized protein</fullName>
    </submittedName>
</protein>
<reference evidence="3 4" key="1">
    <citation type="journal article" date="2012" name="New Phytol.">
        <title>Insight into trade-off between wood decay and parasitism from the genome of a fungal forest pathogen.</title>
        <authorList>
            <person name="Olson A."/>
            <person name="Aerts A."/>
            <person name="Asiegbu F."/>
            <person name="Belbahri L."/>
            <person name="Bouzid O."/>
            <person name="Broberg A."/>
            <person name="Canback B."/>
            <person name="Coutinho P.M."/>
            <person name="Cullen D."/>
            <person name="Dalman K."/>
            <person name="Deflorio G."/>
            <person name="van Diepen L.T."/>
            <person name="Dunand C."/>
            <person name="Duplessis S."/>
            <person name="Durling M."/>
            <person name="Gonthier P."/>
            <person name="Grimwood J."/>
            <person name="Fossdal C.G."/>
            <person name="Hansson D."/>
            <person name="Henrissat B."/>
            <person name="Hietala A."/>
            <person name="Himmelstrand K."/>
            <person name="Hoffmeister D."/>
            <person name="Hogberg N."/>
            <person name="James T.Y."/>
            <person name="Karlsson M."/>
            <person name="Kohler A."/>
            <person name="Kues U."/>
            <person name="Lee Y.H."/>
            <person name="Lin Y.C."/>
            <person name="Lind M."/>
            <person name="Lindquist E."/>
            <person name="Lombard V."/>
            <person name="Lucas S."/>
            <person name="Lunden K."/>
            <person name="Morin E."/>
            <person name="Murat C."/>
            <person name="Park J."/>
            <person name="Raffaello T."/>
            <person name="Rouze P."/>
            <person name="Salamov A."/>
            <person name="Schmutz J."/>
            <person name="Solheim H."/>
            <person name="Stahlberg J."/>
            <person name="Velez H."/>
            <person name="de Vries R.P."/>
            <person name="Wiebenga A."/>
            <person name="Woodward S."/>
            <person name="Yakovlev I."/>
            <person name="Garbelotto M."/>
            <person name="Martin F."/>
            <person name="Grigoriev I.V."/>
            <person name="Stenlid J."/>
        </authorList>
    </citation>
    <scope>NUCLEOTIDE SEQUENCE [LARGE SCALE GENOMIC DNA]</scope>
    <source>
        <strain evidence="3 4">TC 32-1</strain>
    </source>
</reference>
<sequence>MLYALPSYLSLSSMALLFAVHTLCMFSLPGLRLALHIHPRRLCRHIPHSRPKSTHDLSIRIVLIPLAFFHLLSLSYPSAMRRFSLRHHLRILIYSAFNVPIKTWRLERYGREVGGLAARRGVEEEKRSSHRAPKNSERKDSEGIKAEVSLAYTRLFRSLLSFYTRFLPLSHRCIRWLADRSSAPSAER</sequence>
<evidence type="ECO:0000256" key="2">
    <source>
        <dbReference type="SAM" id="Phobius"/>
    </source>
</evidence>
<gene>
    <name evidence="3" type="ORF">HETIRDRAFT_432700</name>
</gene>
<keyword evidence="4" id="KW-1185">Reference proteome</keyword>
<feature type="transmembrane region" description="Helical" evidence="2">
    <location>
        <begin position="58"/>
        <end position="76"/>
    </location>
</feature>
<dbReference type="RefSeq" id="XP_009543047.1">
    <property type="nucleotide sequence ID" value="XM_009544752.1"/>
</dbReference>
<keyword evidence="2" id="KW-1133">Transmembrane helix</keyword>
<dbReference type="Proteomes" id="UP000030671">
    <property type="component" value="Unassembled WGS sequence"/>
</dbReference>
<feature type="region of interest" description="Disordered" evidence="1">
    <location>
        <begin position="120"/>
        <end position="140"/>
    </location>
</feature>
<name>W4KKF4_HETIT</name>
<keyword evidence="2" id="KW-0812">Transmembrane</keyword>
<dbReference type="HOGENOM" id="CLU_1441222_0_0_1"/>
<accession>W4KKF4</accession>
<proteinExistence type="predicted"/>
<dbReference type="AlphaFoldDB" id="W4KKF4"/>